<accession>A0A5A7Q750</accession>
<comment type="caution">
    <text evidence="1">The sequence shown here is derived from an EMBL/GenBank/DDBJ whole genome shotgun (WGS) entry which is preliminary data.</text>
</comment>
<reference evidence="2" key="1">
    <citation type="journal article" date="2019" name="Curr. Biol.">
        <title>Genome Sequence of Striga asiatica Provides Insight into the Evolution of Plant Parasitism.</title>
        <authorList>
            <person name="Yoshida S."/>
            <person name="Kim S."/>
            <person name="Wafula E.K."/>
            <person name="Tanskanen J."/>
            <person name="Kim Y.M."/>
            <person name="Honaas L."/>
            <person name="Yang Z."/>
            <person name="Spallek T."/>
            <person name="Conn C.E."/>
            <person name="Ichihashi Y."/>
            <person name="Cheong K."/>
            <person name="Cui S."/>
            <person name="Der J.P."/>
            <person name="Gundlach H."/>
            <person name="Jiao Y."/>
            <person name="Hori C."/>
            <person name="Ishida J.K."/>
            <person name="Kasahara H."/>
            <person name="Kiba T."/>
            <person name="Kim M.S."/>
            <person name="Koo N."/>
            <person name="Laohavisit A."/>
            <person name="Lee Y.H."/>
            <person name="Lumba S."/>
            <person name="McCourt P."/>
            <person name="Mortimer J.C."/>
            <person name="Mutuku J.M."/>
            <person name="Nomura T."/>
            <person name="Sasaki-Sekimoto Y."/>
            <person name="Seto Y."/>
            <person name="Wang Y."/>
            <person name="Wakatake T."/>
            <person name="Sakakibara H."/>
            <person name="Demura T."/>
            <person name="Yamaguchi S."/>
            <person name="Yoneyama K."/>
            <person name="Manabe R.I."/>
            <person name="Nelson D.C."/>
            <person name="Schulman A.H."/>
            <person name="Timko M.P."/>
            <person name="dePamphilis C.W."/>
            <person name="Choi D."/>
            <person name="Shirasu K."/>
        </authorList>
    </citation>
    <scope>NUCLEOTIDE SEQUENCE [LARGE SCALE GENOMIC DNA]</scope>
    <source>
        <strain evidence="2">cv. UVA1</strain>
    </source>
</reference>
<dbReference type="EMBL" id="BKCP01006071">
    <property type="protein sequence ID" value="GER41093.1"/>
    <property type="molecule type" value="Genomic_DNA"/>
</dbReference>
<gene>
    <name evidence="1" type="ORF">STAS_17793</name>
</gene>
<evidence type="ECO:0000313" key="1">
    <source>
        <dbReference type="EMBL" id="GER41093.1"/>
    </source>
</evidence>
<sequence>MGRVSSHLGRSRKGTHSECHNWQVSAPARYRAASLGSECYCGSTLARSPSLAISCARGRLSTENTRKSSRVGSRARGHYFAASPQRFGTLSRALTSHSSQRARLTCGKARARTILTWEWPEMARKWFGRLSFTSVDLFNTKKTRKICESTKTQNENKNTQNTDLLFRLKWATSTEFIMEIKLGLRGLFFDLDIAASGVESNRGEKDRNTQQQDGSFGN</sequence>
<name>A0A5A7Q750_STRAF</name>
<organism evidence="1 2">
    <name type="scientific">Striga asiatica</name>
    <name type="common">Asiatic witchweed</name>
    <name type="synonym">Buchnera asiatica</name>
    <dbReference type="NCBI Taxonomy" id="4170"/>
    <lineage>
        <taxon>Eukaryota</taxon>
        <taxon>Viridiplantae</taxon>
        <taxon>Streptophyta</taxon>
        <taxon>Embryophyta</taxon>
        <taxon>Tracheophyta</taxon>
        <taxon>Spermatophyta</taxon>
        <taxon>Magnoliopsida</taxon>
        <taxon>eudicotyledons</taxon>
        <taxon>Gunneridae</taxon>
        <taxon>Pentapetalae</taxon>
        <taxon>asterids</taxon>
        <taxon>lamiids</taxon>
        <taxon>Lamiales</taxon>
        <taxon>Orobanchaceae</taxon>
        <taxon>Buchnereae</taxon>
        <taxon>Striga</taxon>
    </lineage>
</organism>
<protein>
    <submittedName>
        <fullName evidence="1">Ribulose bisphosphate carboxylase small chain</fullName>
    </submittedName>
</protein>
<evidence type="ECO:0000313" key="2">
    <source>
        <dbReference type="Proteomes" id="UP000325081"/>
    </source>
</evidence>
<proteinExistence type="predicted"/>
<dbReference type="Proteomes" id="UP000325081">
    <property type="component" value="Unassembled WGS sequence"/>
</dbReference>
<keyword evidence="2" id="KW-1185">Reference proteome</keyword>
<dbReference type="AlphaFoldDB" id="A0A5A7Q750"/>